<organism evidence="2 3">
    <name type="scientific">Colletotrichum musicola</name>
    <dbReference type="NCBI Taxonomy" id="2175873"/>
    <lineage>
        <taxon>Eukaryota</taxon>
        <taxon>Fungi</taxon>
        <taxon>Dikarya</taxon>
        <taxon>Ascomycota</taxon>
        <taxon>Pezizomycotina</taxon>
        <taxon>Sordariomycetes</taxon>
        <taxon>Hypocreomycetidae</taxon>
        <taxon>Glomerellales</taxon>
        <taxon>Glomerellaceae</taxon>
        <taxon>Colletotrichum</taxon>
        <taxon>Colletotrichum orchidearum species complex</taxon>
    </lineage>
</organism>
<keyword evidence="3" id="KW-1185">Reference proteome</keyword>
<gene>
    <name evidence="2" type="ORF">CMUS01_07406</name>
</gene>
<dbReference type="EMBL" id="WIGM01000265">
    <property type="protein sequence ID" value="KAF6831247.1"/>
    <property type="molecule type" value="Genomic_DNA"/>
</dbReference>
<comment type="caution">
    <text evidence="2">The sequence shown here is derived from an EMBL/GenBank/DDBJ whole genome shotgun (WGS) entry which is preliminary data.</text>
</comment>
<proteinExistence type="predicted"/>
<dbReference type="Pfam" id="PF13649">
    <property type="entry name" value="Methyltransf_25"/>
    <property type="match status" value="1"/>
</dbReference>
<dbReference type="InterPro" id="IPR029063">
    <property type="entry name" value="SAM-dependent_MTases_sf"/>
</dbReference>
<dbReference type="InterPro" id="IPR041698">
    <property type="entry name" value="Methyltransf_25"/>
</dbReference>
<dbReference type="PANTHER" id="PTHR44068">
    <property type="entry name" value="ZGC:194242"/>
    <property type="match status" value="1"/>
</dbReference>
<accession>A0A8H6KGV8</accession>
<evidence type="ECO:0000259" key="1">
    <source>
        <dbReference type="Pfam" id="PF13649"/>
    </source>
</evidence>
<dbReference type="CDD" id="cd02440">
    <property type="entry name" value="AdoMet_MTases"/>
    <property type="match status" value="1"/>
</dbReference>
<name>A0A8H6KGV8_9PEZI</name>
<evidence type="ECO:0000313" key="3">
    <source>
        <dbReference type="Proteomes" id="UP000639643"/>
    </source>
</evidence>
<sequence>MKSYTQPGGQGVGRSKLFLNPAALGAEHPAAPKPDAEDINSAGDRTNYTTLWRRPDIGSMYRNTEHITAPTTQPLIDYCGLTDEKVASLEKPVEVLDMCCGAGVVSAHIHAMLRRQGRENDGVVRITCADSSEAQLEHVRKRIQEEKWADTKAVHADIASLPFESNTFDYVITGMAIMVVAEPYAGLSELQRVLKPGGRLSTSTWAVEGWVQATRGAVADLRLPGQEKLVPWPQESHHLTRTWSPGAWDDPYFTSAMYNAAGLADIDSMVLTKWIPFESAEHFRTVLSAYEVAITERYWSKEQKEKLRPLLAQLILDHIRKEYGGGPFTIERSVVLASGTKPLA</sequence>
<dbReference type="PANTHER" id="PTHR44068:SF11">
    <property type="entry name" value="GERANYL DIPHOSPHATE 2-C-METHYLTRANSFERASE"/>
    <property type="match status" value="1"/>
</dbReference>
<dbReference type="OrthoDB" id="66144at2759"/>
<feature type="domain" description="Methyltransferase" evidence="1">
    <location>
        <begin position="95"/>
        <end position="198"/>
    </location>
</feature>
<dbReference type="SUPFAM" id="SSF53335">
    <property type="entry name" value="S-adenosyl-L-methionine-dependent methyltransferases"/>
    <property type="match status" value="1"/>
</dbReference>
<evidence type="ECO:0000313" key="2">
    <source>
        <dbReference type="EMBL" id="KAF6831247.1"/>
    </source>
</evidence>
<reference evidence="2" key="1">
    <citation type="journal article" date="2020" name="Phytopathology">
        <title>Genome Sequence Resources of Colletotrichum truncatum, C. plurivorum, C. musicola, and C. sojae: Four Species Pathogenic to Soybean (Glycine max).</title>
        <authorList>
            <person name="Rogerio F."/>
            <person name="Boufleur T.R."/>
            <person name="Ciampi-Guillardi M."/>
            <person name="Sukno S.A."/>
            <person name="Thon M.R."/>
            <person name="Massola Junior N.S."/>
            <person name="Baroncelli R."/>
        </authorList>
    </citation>
    <scope>NUCLEOTIDE SEQUENCE</scope>
    <source>
        <strain evidence="2">LFN0074</strain>
    </source>
</reference>
<dbReference type="InterPro" id="IPR050447">
    <property type="entry name" value="Erg6_SMT_methyltransf"/>
</dbReference>
<dbReference type="AlphaFoldDB" id="A0A8H6KGV8"/>
<dbReference type="Proteomes" id="UP000639643">
    <property type="component" value="Unassembled WGS sequence"/>
</dbReference>
<dbReference type="Gene3D" id="3.40.50.150">
    <property type="entry name" value="Vaccinia Virus protein VP39"/>
    <property type="match status" value="1"/>
</dbReference>
<protein>
    <submittedName>
        <fullName evidence="2">Coq5 family</fullName>
    </submittedName>
</protein>